<accession>A0A4R6J3Q1</accession>
<keyword evidence="1" id="KW-0732">Signal</keyword>
<evidence type="ECO:0000313" key="2">
    <source>
        <dbReference type="EMBL" id="TDO28815.1"/>
    </source>
</evidence>
<organism evidence="2 3">
    <name type="scientific">Sediminibacterium goheungense</name>
    <dbReference type="NCBI Taxonomy" id="1086393"/>
    <lineage>
        <taxon>Bacteria</taxon>
        <taxon>Pseudomonadati</taxon>
        <taxon>Bacteroidota</taxon>
        <taxon>Chitinophagia</taxon>
        <taxon>Chitinophagales</taxon>
        <taxon>Chitinophagaceae</taxon>
        <taxon>Sediminibacterium</taxon>
    </lineage>
</organism>
<protein>
    <submittedName>
        <fullName evidence="2">Uncharacterized protein</fullName>
    </submittedName>
</protein>
<dbReference type="AlphaFoldDB" id="A0A4R6J3Q1"/>
<dbReference type="RefSeq" id="WP_133473437.1">
    <property type="nucleotide sequence ID" value="NZ_SNWP01000010.1"/>
</dbReference>
<feature type="signal peptide" evidence="1">
    <location>
        <begin position="1"/>
        <end position="18"/>
    </location>
</feature>
<feature type="chain" id="PRO_5020965577" evidence="1">
    <location>
        <begin position="19"/>
        <end position="211"/>
    </location>
</feature>
<evidence type="ECO:0000256" key="1">
    <source>
        <dbReference type="SAM" id="SignalP"/>
    </source>
</evidence>
<keyword evidence="3" id="KW-1185">Reference proteome</keyword>
<reference evidence="2 3" key="1">
    <citation type="submission" date="2019-03" db="EMBL/GenBank/DDBJ databases">
        <title>Genomic Encyclopedia of Archaeal and Bacterial Type Strains, Phase II (KMG-II): from individual species to whole genera.</title>
        <authorList>
            <person name="Goeker M."/>
        </authorList>
    </citation>
    <scope>NUCLEOTIDE SEQUENCE [LARGE SCALE GENOMIC DNA]</scope>
    <source>
        <strain evidence="2 3">DSM 28323</strain>
    </source>
</reference>
<name>A0A4R6J3Q1_9BACT</name>
<proteinExistence type="predicted"/>
<evidence type="ECO:0000313" key="3">
    <source>
        <dbReference type="Proteomes" id="UP000295741"/>
    </source>
</evidence>
<dbReference type="EMBL" id="SNWP01000010">
    <property type="protein sequence ID" value="TDO28815.1"/>
    <property type="molecule type" value="Genomic_DNA"/>
</dbReference>
<sequence>MKSLIFLLFCLISLNTYSQSAKFDGHTWTPPYRLPIPDKWTIERFEIPISFAPKIAYKGVEDIRFTPGWSKAESEEYWTYAFLWYLEGNPEINSGTISTNLNAYYTGLIEVNTGNSRTEAEKNMTVTTTFKKTTSELSDLATYTGTVVMMDYMQRKPITLYSKVHIRKCAANNKTVVFHELSPKPFSHKNWKLLDQLWIDFSCENKKASIQ</sequence>
<gene>
    <name evidence="2" type="ORF">BC659_0895</name>
</gene>
<dbReference type="OrthoDB" id="704518at2"/>
<dbReference type="Proteomes" id="UP000295741">
    <property type="component" value="Unassembled WGS sequence"/>
</dbReference>
<comment type="caution">
    <text evidence="2">The sequence shown here is derived from an EMBL/GenBank/DDBJ whole genome shotgun (WGS) entry which is preliminary data.</text>
</comment>